<gene>
    <name evidence="1" type="ORF">CN596_11165</name>
</gene>
<organism evidence="1 2">
    <name type="scientific">Bacillus toyonensis</name>
    <dbReference type="NCBI Taxonomy" id="155322"/>
    <lineage>
        <taxon>Bacteria</taxon>
        <taxon>Bacillati</taxon>
        <taxon>Bacillota</taxon>
        <taxon>Bacilli</taxon>
        <taxon>Bacillales</taxon>
        <taxon>Bacillaceae</taxon>
        <taxon>Bacillus</taxon>
        <taxon>Bacillus cereus group</taxon>
    </lineage>
</organism>
<sequence>MNFYPYEYYPNYNEVYIVNRPTGHHHINPGALQLNPGGLQPQYPTYPPYPTPFPPYPTPPSGGGCMNKWATFRLKDGRTMQMYVTFIGSKSVAGSVFVPGSGWKQVALDLDEILESQC</sequence>
<dbReference type="RefSeq" id="WP_098060267.1">
    <property type="nucleotide sequence ID" value="NZ_JAOPQL010000026.1"/>
</dbReference>
<evidence type="ECO:0000313" key="2">
    <source>
        <dbReference type="Proteomes" id="UP000220934"/>
    </source>
</evidence>
<dbReference type="EMBL" id="NUAJ01000009">
    <property type="protein sequence ID" value="PEN55132.1"/>
    <property type="molecule type" value="Genomic_DNA"/>
</dbReference>
<protein>
    <submittedName>
        <fullName evidence="1">Uncharacterized protein</fullName>
    </submittedName>
</protein>
<comment type="caution">
    <text evidence="1">The sequence shown here is derived from an EMBL/GenBank/DDBJ whole genome shotgun (WGS) entry which is preliminary data.</text>
</comment>
<reference evidence="1 2" key="1">
    <citation type="submission" date="2017-09" db="EMBL/GenBank/DDBJ databases">
        <title>Large-scale bioinformatics analysis of Bacillus genomes uncovers conserved roles of natural products in bacterial physiology.</title>
        <authorList>
            <consortium name="Agbiome Team Llc"/>
            <person name="Bleich R.M."/>
            <person name="Kirk G.J."/>
            <person name="Santa Maria K.C."/>
            <person name="Allen S.E."/>
            <person name="Farag S."/>
            <person name="Shank E.A."/>
            <person name="Bowers A."/>
        </authorList>
    </citation>
    <scope>NUCLEOTIDE SEQUENCE [LARGE SCALE GENOMIC DNA]</scope>
    <source>
        <strain evidence="1 2">AFS027958</strain>
    </source>
</reference>
<evidence type="ECO:0000313" key="1">
    <source>
        <dbReference type="EMBL" id="PEN55132.1"/>
    </source>
</evidence>
<dbReference type="Proteomes" id="UP000220934">
    <property type="component" value="Unassembled WGS sequence"/>
</dbReference>
<accession>A0AB36SN98</accession>
<name>A0AB36SN98_9BACI</name>
<dbReference type="AlphaFoldDB" id="A0AB36SN98"/>
<proteinExistence type="predicted"/>